<organism evidence="2 3">
    <name type="scientific">Nocardia pseudobrasiliensis</name>
    <dbReference type="NCBI Taxonomy" id="45979"/>
    <lineage>
        <taxon>Bacteria</taxon>
        <taxon>Bacillati</taxon>
        <taxon>Actinomycetota</taxon>
        <taxon>Actinomycetes</taxon>
        <taxon>Mycobacteriales</taxon>
        <taxon>Nocardiaceae</taxon>
        <taxon>Nocardia</taxon>
    </lineage>
</organism>
<accession>A0A370I3B6</accession>
<dbReference type="Proteomes" id="UP000254869">
    <property type="component" value="Unassembled WGS sequence"/>
</dbReference>
<evidence type="ECO:0000256" key="1">
    <source>
        <dbReference type="SAM" id="MobiDB-lite"/>
    </source>
</evidence>
<comment type="caution">
    <text evidence="2">The sequence shown here is derived from an EMBL/GenBank/DDBJ whole genome shotgun (WGS) entry which is preliminary data.</text>
</comment>
<reference evidence="2 3" key="1">
    <citation type="submission" date="2018-07" db="EMBL/GenBank/DDBJ databases">
        <title>Genomic Encyclopedia of Type Strains, Phase IV (KMG-IV): sequencing the most valuable type-strain genomes for metagenomic binning, comparative biology and taxonomic classification.</title>
        <authorList>
            <person name="Goeker M."/>
        </authorList>
    </citation>
    <scope>NUCLEOTIDE SEQUENCE [LARGE SCALE GENOMIC DNA]</scope>
    <source>
        <strain evidence="2 3">DSM 44290</strain>
    </source>
</reference>
<keyword evidence="3" id="KW-1185">Reference proteome</keyword>
<dbReference type="STRING" id="1210086.GCA_001613105_03218"/>
<feature type="compositionally biased region" description="Low complexity" evidence="1">
    <location>
        <begin position="1"/>
        <end position="16"/>
    </location>
</feature>
<name>A0A370I3B6_9NOCA</name>
<sequence>MGAAGVAAADPIAPGPNSVGPFIANGEPTGKAACEAASQDSGAYSPCYPYPDDGSLVSPDLKYYYDRP</sequence>
<dbReference type="EMBL" id="QQBC01000007">
    <property type="protein sequence ID" value="RDI65080.1"/>
    <property type="molecule type" value="Genomic_DNA"/>
</dbReference>
<gene>
    <name evidence="2" type="ORF">DFR76_107458</name>
</gene>
<proteinExistence type="predicted"/>
<evidence type="ECO:0000313" key="2">
    <source>
        <dbReference type="EMBL" id="RDI65080.1"/>
    </source>
</evidence>
<feature type="region of interest" description="Disordered" evidence="1">
    <location>
        <begin position="1"/>
        <end position="21"/>
    </location>
</feature>
<dbReference type="AlphaFoldDB" id="A0A370I3B6"/>
<evidence type="ECO:0000313" key="3">
    <source>
        <dbReference type="Proteomes" id="UP000254869"/>
    </source>
</evidence>
<protein>
    <submittedName>
        <fullName evidence="2">Uncharacterized protein</fullName>
    </submittedName>
</protein>